<dbReference type="GO" id="GO:0005975">
    <property type="term" value="P:carbohydrate metabolic process"/>
    <property type="evidence" value="ECO:0007669"/>
    <property type="project" value="InterPro"/>
</dbReference>
<dbReference type="InterPro" id="IPR011583">
    <property type="entry name" value="Chitinase_II/V-like_cat"/>
</dbReference>
<evidence type="ECO:0000313" key="4">
    <source>
        <dbReference type="EMBL" id="OBZ89201.1"/>
    </source>
</evidence>
<dbReference type="Gene3D" id="3.90.550.10">
    <property type="entry name" value="Spore Coat Polysaccharide Biosynthesis Protein SpsA, Chain A"/>
    <property type="match status" value="1"/>
</dbReference>
<dbReference type="GO" id="GO:0000026">
    <property type="term" value="F:alpha-1,2-mannosyltransferase activity"/>
    <property type="evidence" value="ECO:0007669"/>
    <property type="project" value="TreeGrafter"/>
</dbReference>
<evidence type="ECO:0000313" key="5">
    <source>
        <dbReference type="Proteomes" id="UP000093000"/>
    </source>
</evidence>
<dbReference type="GO" id="GO:0000032">
    <property type="term" value="P:cell wall mannoprotein biosynthetic process"/>
    <property type="evidence" value="ECO:0007669"/>
    <property type="project" value="TreeGrafter"/>
</dbReference>
<dbReference type="EMBL" id="LUGH01000107">
    <property type="protein sequence ID" value="OBZ89201.1"/>
    <property type="molecule type" value="Genomic_DNA"/>
</dbReference>
<dbReference type="SMART" id="SM00636">
    <property type="entry name" value="Glyco_18"/>
    <property type="match status" value="1"/>
</dbReference>
<organism evidence="4 5">
    <name type="scientific">Choanephora cucurbitarum</name>
    <dbReference type="NCBI Taxonomy" id="101091"/>
    <lineage>
        <taxon>Eukaryota</taxon>
        <taxon>Fungi</taxon>
        <taxon>Fungi incertae sedis</taxon>
        <taxon>Mucoromycota</taxon>
        <taxon>Mucoromycotina</taxon>
        <taxon>Mucoromycetes</taxon>
        <taxon>Mucorales</taxon>
        <taxon>Mucorineae</taxon>
        <taxon>Choanephoraceae</taxon>
        <taxon>Choanephoroideae</taxon>
        <taxon>Choanephora</taxon>
    </lineage>
</organism>
<dbReference type="GO" id="GO:0016020">
    <property type="term" value="C:membrane"/>
    <property type="evidence" value="ECO:0007669"/>
    <property type="project" value="InterPro"/>
</dbReference>
<dbReference type="PANTHER" id="PTHR31121">
    <property type="entry name" value="ALPHA-1,2 MANNOSYLTRANSFERASE KTR1"/>
    <property type="match status" value="1"/>
</dbReference>
<dbReference type="SUPFAM" id="SSF53448">
    <property type="entry name" value="Nucleotide-diphospho-sugar transferases"/>
    <property type="match status" value="1"/>
</dbReference>
<evidence type="ECO:0000256" key="2">
    <source>
        <dbReference type="ARBA" id="ARBA00022679"/>
    </source>
</evidence>
<protein>
    <submittedName>
        <fullName evidence="4">O-glycoside alpha-1,2-mannosyltransferase 2</fullName>
    </submittedName>
</protein>
<reference evidence="4 5" key="1">
    <citation type="submission" date="2016-03" db="EMBL/GenBank/DDBJ databases">
        <title>Choanephora cucurbitarum.</title>
        <authorList>
            <person name="Min B."/>
            <person name="Park H."/>
            <person name="Park J.-H."/>
            <person name="Shin H.-D."/>
            <person name="Choi I.-G."/>
        </authorList>
    </citation>
    <scope>NUCLEOTIDE SEQUENCE [LARGE SCALE GENOMIC DNA]</scope>
    <source>
        <strain evidence="4 5">KUS-F28377</strain>
    </source>
</reference>
<dbReference type="Pfam" id="PF01793">
    <property type="entry name" value="Glyco_transf_15"/>
    <property type="match status" value="1"/>
</dbReference>
<dbReference type="Proteomes" id="UP000093000">
    <property type="component" value="Unassembled WGS sequence"/>
</dbReference>
<dbReference type="InterPro" id="IPR001223">
    <property type="entry name" value="Glyco_hydro18_cat"/>
</dbReference>
<dbReference type="InParanoid" id="A0A1C7NJB9"/>
<name>A0A1C7NJB9_9FUNG</name>
<dbReference type="Pfam" id="PF00704">
    <property type="entry name" value="Glyco_hydro_18"/>
    <property type="match status" value="1"/>
</dbReference>
<dbReference type="Gene3D" id="3.10.50.10">
    <property type="match status" value="1"/>
</dbReference>
<dbReference type="SUPFAM" id="SSF51445">
    <property type="entry name" value="(Trans)glycosidases"/>
    <property type="match status" value="1"/>
</dbReference>
<feature type="domain" description="GH18" evidence="3">
    <location>
        <begin position="351"/>
        <end position="752"/>
    </location>
</feature>
<keyword evidence="4" id="KW-0328">Glycosyltransferase</keyword>
<dbReference type="PANTHER" id="PTHR31121:SF6">
    <property type="entry name" value="ALPHA-1,2 MANNOSYLTRANSFERASE KTR1"/>
    <property type="match status" value="1"/>
</dbReference>
<evidence type="ECO:0000256" key="1">
    <source>
        <dbReference type="ARBA" id="ARBA00007677"/>
    </source>
</evidence>
<sequence>MSYQDFYGDRFATHQIKLYNSPSYDYLLPDTKLDWNAVNSSLQTKAAFVSVVHENDLYGLRVSILDIEDRFNRQHGYPWVIVSEKALSRKFREWITSSTTAPVFFGQAPAIEWNEPYWIDMQLAEKNLRQLVKTTDNPDVESMNFRKMTRYNAGFLAYHPLLRNLEYTWRVQPGSRYTCDILEDPFEKMKRENKKLSFASTTTENHVNIEGLQDKVFEFIQQNRDIVVPTSKSIYKALLNDATRSSPIDLNNPLGEYHGHFSNCMIDNSLMIASLQFLRSKEYTQFFEALDLSGGFFYHKWGESMPQTVAAALFLERSEIDYDHVIGYEYGYISICPSEFKAHAHVSEKDKVVVGYWGYWESKLLPIEYIPWSQITHLNYGFATMEDEVVPKLSNPAQLMKVVGIAHQNNVKVLLSIGGWYGSRSMSKMASTLDGRTQFVEKAVEWILQFGIDIDWEYPGKSALECNTLDYANDTDNYLLLLKQLREALDNAFSTIKPSTTDTTYYKHLYTNGTNKDEDHKLLTLAVGTVPFSKSNAPITDVSSFSAVIDWVFVMMYDTYVGKSVIGPNAPLQTSKQEGSTKQSFAQAWEAWATAHMPPEKIIMGLPLYGYVSKPKEDVVHLKRLLVTAHASKPQGDAEDELSQSPCPNSRRAYSGMWKWRSLLSSGILLDYKTPGGQWIKNWDVESQTPWLYNPVTHHLIVYDDPDSIALKVDFAICKGARGVGVWDVTYDDYSQKKGQLLDVINQELSNNDQKEACQRISPIAPYKVVGPQFNALSKEQLYSNAVKLAPTTLVFFAFLCAVFSLANQI</sequence>
<dbReference type="GO" id="GO:0005794">
    <property type="term" value="C:Golgi apparatus"/>
    <property type="evidence" value="ECO:0007669"/>
    <property type="project" value="TreeGrafter"/>
</dbReference>
<dbReference type="PROSITE" id="PS51910">
    <property type="entry name" value="GH18_2"/>
    <property type="match status" value="1"/>
</dbReference>
<dbReference type="Gene3D" id="3.20.20.80">
    <property type="entry name" value="Glycosidases"/>
    <property type="match status" value="1"/>
</dbReference>
<gene>
    <name evidence="4" type="primary">omh2</name>
    <name evidence="4" type="ORF">A0J61_02738</name>
</gene>
<comment type="similarity">
    <text evidence="1">Belongs to the glycosyltransferase 15 family.</text>
</comment>
<dbReference type="AlphaFoldDB" id="A0A1C7NJB9"/>
<comment type="caution">
    <text evidence="4">The sequence shown here is derived from an EMBL/GenBank/DDBJ whole genome shotgun (WGS) entry which is preliminary data.</text>
</comment>
<evidence type="ECO:0000259" key="3">
    <source>
        <dbReference type="PROSITE" id="PS51910"/>
    </source>
</evidence>
<dbReference type="InterPro" id="IPR029044">
    <property type="entry name" value="Nucleotide-diphossugar_trans"/>
</dbReference>
<keyword evidence="2 4" id="KW-0808">Transferase</keyword>
<keyword evidence="5" id="KW-1185">Reference proteome</keyword>
<dbReference type="GO" id="GO:0008061">
    <property type="term" value="F:chitin binding"/>
    <property type="evidence" value="ECO:0007669"/>
    <property type="project" value="InterPro"/>
</dbReference>
<accession>A0A1C7NJB9</accession>
<dbReference type="InterPro" id="IPR017853">
    <property type="entry name" value="GH"/>
</dbReference>
<dbReference type="InterPro" id="IPR029070">
    <property type="entry name" value="Chitinase_insertion_sf"/>
</dbReference>
<dbReference type="InterPro" id="IPR002685">
    <property type="entry name" value="Glyco_trans_15"/>
</dbReference>
<dbReference type="GO" id="GO:0006487">
    <property type="term" value="P:protein N-linked glycosylation"/>
    <property type="evidence" value="ECO:0007669"/>
    <property type="project" value="TreeGrafter"/>
</dbReference>
<dbReference type="OrthoDB" id="76388at2759"/>
<proteinExistence type="inferred from homology"/>